<dbReference type="SUPFAM" id="SSF54791">
    <property type="entry name" value="Eukaryotic type KH-domain (KH-domain type I)"/>
    <property type="match status" value="1"/>
</dbReference>
<evidence type="ECO:0000313" key="7">
    <source>
        <dbReference type="Proteomes" id="UP000694843"/>
    </source>
</evidence>
<feature type="domain" description="K Homology" evidence="6">
    <location>
        <begin position="160"/>
        <end position="225"/>
    </location>
</feature>
<dbReference type="RefSeq" id="XP_018016275.1">
    <property type="nucleotide sequence ID" value="XM_018160786.2"/>
</dbReference>
<dbReference type="GO" id="GO:0005730">
    <property type="term" value="C:nucleolus"/>
    <property type="evidence" value="ECO:0007669"/>
    <property type="project" value="UniProtKB-SubCell"/>
</dbReference>
<dbReference type="Gene3D" id="3.30.1370.10">
    <property type="entry name" value="K Homology domain, type 1"/>
    <property type="match status" value="2"/>
</dbReference>
<dbReference type="CDD" id="cd22392">
    <property type="entry name" value="KH-I_PNO1_rpt2"/>
    <property type="match status" value="1"/>
</dbReference>
<name>A0A8B7NRG0_HYAAZ</name>
<evidence type="ECO:0000256" key="3">
    <source>
        <dbReference type="ARBA" id="ARBA00022884"/>
    </source>
</evidence>
<dbReference type="Proteomes" id="UP000694843">
    <property type="component" value="Unplaced"/>
</dbReference>
<sequence>MTSTVSTKETIKGKRKFKKQSNSSVHITTMESKKRKVEEMDVDANSDETVPSAPVFPPDKSRKLHHIEERKVRIPQHRLTPLRNNWKKLYDPLVTHLKLAIKFNPKTKVVHMRTTEHTEEVSSLQKAADFIQAFVYGFDVDDALALIRLHDLYLETFDVNDVKLSLQGDHMGRAVGRIAGKSGKTRFTLENATKTRIVIADSRVHILGAHQNIAAVRRAICNLILGSPPSKVFGNLKAYASKISDRN</sequence>
<organism evidence="7 8">
    <name type="scientific">Hyalella azteca</name>
    <name type="common">Amphipod</name>
    <dbReference type="NCBI Taxonomy" id="294128"/>
    <lineage>
        <taxon>Eukaryota</taxon>
        <taxon>Metazoa</taxon>
        <taxon>Ecdysozoa</taxon>
        <taxon>Arthropoda</taxon>
        <taxon>Crustacea</taxon>
        <taxon>Multicrustacea</taxon>
        <taxon>Malacostraca</taxon>
        <taxon>Eumalacostraca</taxon>
        <taxon>Peracarida</taxon>
        <taxon>Amphipoda</taxon>
        <taxon>Senticaudata</taxon>
        <taxon>Talitrida</taxon>
        <taxon>Talitroidea</taxon>
        <taxon>Hyalellidae</taxon>
        <taxon>Hyalella</taxon>
    </lineage>
</organism>
<dbReference type="CDD" id="cd22391">
    <property type="entry name" value="KH-I_PNO1_rpt1"/>
    <property type="match status" value="1"/>
</dbReference>
<evidence type="ECO:0000256" key="1">
    <source>
        <dbReference type="ARBA" id="ARBA00004604"/>
    </source>
</evidence>
<dbReference type="PANTHER" id="PTHR12826">
    <property type="entry name" value="RIBONUCLEASE Y"/>
    <property type="match status" value="1"/>
</dbReference>
<dbReference type="InterPro" id="IPR004087">
    <property type="entry name" value="KH_dom"/>
</dbReference>
<comment type="similarity">
    <text evidence="2">Belongs to the PNO1 family.</text>
</comment>
<evidence type="ECO:0000259" key="6">
    <source>
        <dbReference type="SMART" id="SM00322"/>
    </source>
</evidence>
<proteinExistence type="inferred from homology"/>
<dbReference type="GO" id="GO:0003723">
    <property type="term" value="F:RNA binding"/>
    <property type="evidence" value="ECO:0007669"/>
    <property type="project" value="UniProtKB-KW"/>
</dbReference>
<dbReference type="KEGG" id="hazt:108673020"/>
<reference evidence="8" key="1">
    <citation type="submission" date="2025-08" db="UniProtKB">
        <authorList>
            <consortium name="RefSeq"/>
        </authorList>
    </citation>
    <scope>IDENTIFICATION</scope>
    <source>
        <tissue evidence="8">Whole organism</tissue>
    </source>
</reference>
<dbReference type="FunFam" id="3.30.1370.10:FF:000009">
    <property type="entry name" value="RNA-binding protein PNO1"/>
    <property type="match status" value="1"/>
</dbReference>
<dbReference type="GeneID" id="108673020"/>
<protein>
    <submittedName>
        <fullName evidence="8">RNA-binding protein pno1</fullName>
    </submittedName>
</protein>
<dbReference type="OMA" id="TPLRNNW"/>
<evidence type="ECO:0000256" key="4">
    <source>
        <dbReference type="ARBA" id="ARBA00023242"/>
    </source>
</evidence>
<dbReference type="SMART" id="SM00322">
    <property type="entry name" value="KH"/>
    <property type="match status" value="1"/>
</dbReference>
<accession>A0A8B7NRG0</accession>
<evidence type="ECO:0000256" key="5">
    <source>
        <dbReference type="SAM" id="MobiDB-lite"/>
    </source>
</evidence>
<gene>
    <name evidence="8" type="primary">LOC108673020</name>
</gene>
<feature type="region of interest" description="Disordered" evidence="5">
    <location>
        <begin position="1"/>
        <end position="60"/>
    </location>
</feature>
<evidence type="ECO:0000313" key="8">
    <source>
        <dbReference type="RefSeq" id="XP_018016275.1"/>
    </source>
</evidence>
<dbReference type="InterPro" id="IPR036612">
    <property type="entry name" value="KH_dom_type_1_sf"/>
</dbReference>
<feature type="compositionally biased region" description="Polar residues" evidence="5">
    <location>
        <begin position="20"/>
        <end position="30"/>
    </location>
</feature>
<dbReference type="InterPro" id="IPR055211">
    <property type="entry name" value="KH_PNO1_2nd"/>
</dbReference>
<keyword evidence="3" id="KW-0694">RNA-binding</keyword>
<dbReference type="PANTHER" id="PTHR12826:SF13">
    <property type="entry name" value="RNA-BINDING PROTEIN PNO1"/>
    <property type="match status" value="1"/>
</dbReference>
<dbReference type="Pfam" id="PF22891">
    <property type="entry name" value="KH_PNO1_2nd"/>
    <property type="match status" value="1"/>
</dbReference>
<dbReference type="InterPro" id="IPR055212">
    <property type="entry name" value="KH-I_PNO1_first"/>
</dbReference>
<dbReference type="OrthoDB" id="1932641at2759"/>
<comment type="subcellular location">
    <subcellularLocation>
        <location evidence="1">Nucleus</location>
        <location evidence="1">Nucleolus</location>
    </subcellularLocation>
</comment>
<evidence type="ECO:0000256" key="2">
    <source>
        <dbReference type="ARBA" id="ARBA00007515"/>
    </source>
</evidence>
<keyword evidence="7" id="KW-1185">Reference proteome</keyword>
<dbReference type="AlphaFoldDB" id="A0A8B7NRG0"/>
<keyword evidence="4" id="KW-0539">Nucleus</keyword>